<proteinExistence type="predicted"/>
<feature type="compositionally biased region" description="Basic and acidic residues" evidence="1">
    <location>
        <begin position="23"/>
        <end position="35"/>
    </location>
</feature>
<feature type="compositionally biased region" description="Basic residues" evidence="1">
    <location>
        <begin position="67"/>
        <end position="79"/>
    </location>
</feature>
<comment type="caution">
    <text evidence="2">The sequence shown here is derived from an EMBL/GenBank/DDBJ whole genome shotgun (WGS) entry which is preliminary data.</text>
</comment>
<keyword evidence="3" id="KW-1185">Reference proteome</keyword>
<feature type="region of interest" description="Disordered" evidence="1">
    <location>
        <begin position="1"/>
        <end position="99"/>
    </location>
</feature>
<feature type="compositionally biased region" description="Low complexity" evidence="1">
    <location>
        <begin position="1"/>
        <end position="14"/>
    </location>
</feature>
<name>A0AAV5C8S4_ELECO</name>
<dbReference type="Proteomes" id="UP001054889">
    <property type="component" value="Unassembled WGS sequence"/>
</dbReference>
<gene>
    <name evidence="2" type="primary">ga11092</name>
    <name evidence="2" type="ORF">PR202_ga11092</name>
</gene>
<evidence type="ECO:0000313" key="3">
    <source>
        <dbReference type="Proteomes" id="UP001054889"/>
    </source>
</evidence>
<protein>
    <submittedName>
        <fullName evidence="2">Uncharacterized protein</fullName>
    </submittedName>
</protein>
<sequence>MEAAAAASRPSSSPFTVTPARMVARELEPMRREATTGRAWSRRGRSGPWSGARRGRPMGAGLLADARRRRRVRRRRRWGPPRARATTSTPPPSDADVDTSTCTMTRAGGRDVLTHCTSWGGPRGANAAGAEEDERVIFLTTMHGDVDENELDDGAVFIDRRDDTVKACVAGGGGRWTTASRAIGAT</sequence>
<evidence type="ECO:0000313" key="2">
    <source>
        <dbReference type="EMBL" id="GJM94449.1"/>
    </source>
</evidence>
<evidence type="ECO:0000256" key="1">
    <source>
        <dbReference type="SAM" id="MobiDB-lite"/>
    </source>
</evidence>
<reference evidence="2" key="2">
    <citation type="submission" date="2021-12" db="EMBL/GenBank/DDBJ databases">
        <title>Resequencing data analysis of finger millet.</title>
        <authorList>
            <person name="Hatakeyama M."/>
            <person name="Aluri S."/>
            <person name="Balachadran M.T."/>
            <person name="Sivarajan S.R."/>
            <person name="Poveda L."/>
            <person name="Shimizu-Inatsugi R."/>
            <person name="Schlapbach R."/>
            <person name="Sreeman S.M."/>
            <person name="Shimizu K.K."/>
        </authorList>
    </citation>
    <scope>NUCLEOTIDE SEQUENCE</scope>
</reference>
<dbReference type="AlphaFoldDB" id="A0AAV5C8S4"/>
<dbReference type="EMBL" id="BQKI01000005">
    <property type="protein sequence ID" value="GJM94449.1"/>
    <property type="molecule type" value="Genomic_DNA"/>
</dbReference>
<reference evidence="2" key="1">
    <citation type="journal article" date="2018" name="DNA Res.">
        <title>Multiple hybrid de novo genome assembly of finger millet, an orphan allotetraploid crop.</title>
        <authorList>
            <person name="Hatakeyama M."/>
            <person name="Aluri S."/>
            <person name="Balachadran M.T."/>
            <person name="Sivarajan S.R."/>
            <person name="Patrignani A."/>
            <person name="Gruter S."/>
            <person name="Poveda L."/>
            <person name="Shimizu-Inatsugi R."/>
            <person name="Baeten J."/>
            <person name="Francoijs K.J."/>
            <person name="Nataraja K.N."/>
            <person name="Reddy Y.A.N."/>
            <person name="Phadnis S."/>
            <person name="Ravikumar R.L."/>
            <person name="Schlapbach R."/>
            <person name="Sreeman S.M."/>
            <person name="Shimizu K.K."/>
        </authorList>
    </citation>
    <scope>NUCLEOTIDE SEQUENCE</scope>
</reference>
<organism evidence="2 3">
    <name type="scientific">Eleusine coracana subsp. coracana</name>
    <dbReference type="NCBI Taxonomy" id="191504"/>
    <lineage>
        <taxon>Eukaryota</taxon>
        <taxon>Viridiplantae</taxon>
        <taxon>Streptophyta</taxon>
        <taxon>Embryophyta</taxon>
        <taxon>Tracheophyta</taxon>
        <taxon>Spermatophyta</taxon>
        <taxon>Magnoliopsida</taxon>
        <taxon>Liliopsida</taxon>
        <taxon>Poales</taxon>
        <taxon>Poaceae</taxon>
        <taxon>PACMAD clade</taxon>
        <taxon>Chloridoideae</taxon>
        <taxon>Cynodonteae</taxon>
        <taxon>Eleusininae</taxon>
        <taxon>Eleusine</taxon>
    </lineage>
</organism>
<accession>A0AAV5C8S4</accession>